<dbReference type="Proteomes" id="UP000694890">
    <property type="component" value="Linkage group LG8"/>
</dbReference>
<dbReference type="InterPro" id="IPR036179">
    <property type="entry name" value="Ig-like_dom_sf"/>
</dbReference>
<dbReference type="PROSITE" id="PS50835">
    <property type="entry name" value="IG_LIKE"/>
    <property type="match status" value="2"/>
</dbReference>
<dbReference type="InterPro" id="IPR013106">
    <property type="entry name" value="Ig_V-set"/>
</dbReference>
<evidence type="ECO:0000256" key="1">
    <source>
        <dbReference type="ARBA" id="ARBA00004370"/>
    </source>
</evidence>
<dbReference type="GO" id="GO:0016020">
    <property type="term" value="C:membrane"/>
    <property type="evidence" value="ECO:0007669"/>
    <property type="project" value="UniProtKB-SubCell"/>
</dbReference>
<feature type="transmembrane region" description="Helical" evidence="5">
    <location>
        <begin position="582"/>
        <end position="604"/>
    </location>
</feature>
<dbReference type="PANTHER" id="PTHR12080:SF111">
    <property type="entry name" value="IMMUNOGLOBULIN V-SET DOMAIN-CONTAINING PROTEIN"/>
    <property type="match status" value="1"/>
</dbReference>
<evidence type="ECO:0000256" key="3">
    <source>
        <dbReference type="ARBA" id="ARBA00023136"/>
    </source>
</evidence>
<evidence type="ECO:0000256" key="5">
    <source>
        <dbReference type="SAM" id="Phobius"/>
    </source>
</evidence>
<keyword evidence="4" id="KW-0325">Glycoprotein</keyword>
<evidence type="ECO:0000313" key="8">
    <source>
        <dbReference type="Proteomes" id="UP000694890"/>
    </source>
</evidence>
<dbReference type="SMART" id="SM00409">
    <property type="entry name" value="IG"/>
    <property type="match status" value="3"/>
</dbReference>
<organism evidence="8 9">
    <name type="scientific">Lates calcarifer</name>
    <name type="common">Barramundi</name>
    <name type="synonym">Holocentrus calcarifer</name>
    <dbReference type="NCBI Taxonomy" id="8187"/>
    <lineage>
        <taxon>Eukaryota</taxon>
        <taxon>Metazoa</taxon>
        <taxon>Chordata</taxon>
        <taxon>Craniata</taxon>
        <taxon>Vertebrata</taxon>
        <taxon>Euteleostomi</taxon>
        <taxon>Actinopterygii</taxon>
        <taxon>Neopterygii</taxon>
        <taxon>Teleostei</taxon>
        <taxon>Neoteleostei</taxon>
        <taxon>Acanthomorphata</taxon>
        <taxon>Carangaria</taxon>
        <taxon>Carangaria incertae sedis</taxon>
        <taxon>Centropomidae</taxon>
        <taxon>Lates</taxon>
    </lineage>
</organism>
<feature type="domain" description="Ig-like" evidence="7">
    <location>
        <begin position="232"/>
        <end position="314"/>
    </location>
</feature>
<dbReference type="Gene3D" id="2.60.40.10">
    <property type="entry name" value="Immunoglobulins"/>
    <property type="match status" value="5"/>
</dbReference>
<dbReference type="PANTHER" id="PTHR12080">
    <property type="entry name" value="SIGNALING LYMPHOCYTIC ACTIVATION MOLECULE"/>
    <property type="match status" value="1"/>
</dbReference>
<dbReference type="GeneID" id="108899225"/>
<evidence type="ECO:0000313" key="9">
    <source>
        <dbReference type="RefSeq" id="XP_050928240.1"/>
    </source>
</evidence>
<protein>
    <submittedName>
        <fullName evidence="9">Hemicentin-1 isoform X32</fullName>
    </submittedName>
</protein>
<reference evidence="9" key="1">
    <citation type="submission" date="2025-08" db="UniProtKB">
        <authorList>
            <consortium name="RefSeq"/>
        </authorList>
    </citation>
    <scope>IDENTIFICATION</scope>
    <source>
        <tissue evidence="9">Brain</tissue>
    </source>
</reference>
<name>A0AAJ8B941_LATCA</name>
<keyword evidence="3 5" id="KW-0472">Membrane</keyword>
<evidence type="ECO:0000256" key="6">
    <source>
        <dbReference type="SAM" id="SignalP"/>
    </source>
</evidence>
<dbReference type="InterPro" id="IPR007110">
    <property type="entry name" value="Ig-like_dom"/>
</dbReference>
<dbReference type="CDD" id="cd00096">
    <property type="entry name" value="Ig"/>
    <property type="match status" value="1"/>
</dbReference>
<dbReference type="InterPro" id="IPR015631">
    <property type="entry name" value="CD2/SLAM_rcpt"/>
</dbReference>
<keyword evidence="5" id="KW-1133">Transmembrane helix</keyword>
<keyword evidence="5" id="KW-0812">Transmembrane</keyword>
<evidence type="ECO:0000256" key="4">
    <source>
        <dbReference type="ARBA" id="ARBA00023180"/>
    </source>
</evidence>
<proteinExistence type="predicted"/>
<evidence type="ECO:0000256" key="2">
    <source>
        <dbReference type="ARBA" id="ARBA00022729"/>
    </source>
</evidence>
<keyword evidence="2 6" id="KW-0732">Signal</keyword>
<feature type="signal peptide" evidence="6">
    <location>
        <begin position="1"/>
        <end position="17"/>
    </location>
</feature>
<accession>A0AAJ8B941</accession>
<dbReference type="SUPFAM" id="SSF48726">
    <property type="entry name" value="Immunoglobulin"/>
    <property type="match status" value="3"/>
</dbReference>
<evidence type="ECO:0000259" key="7">
    <source>
        <dbReference type="PROSITE" id="PS50835"/>
    </source>
</evidence>
<sequence length="677" mass="75049">MEAVFGLLLMLLRVSHGVETSCDGRQDGAQCYGALGGTVVLQLMDSASEIFRYEWSKNNKTAILQGGKNKKLINQIEKRSSFSDGTFRINSLSRTDSGEYTLQTYDSSGQRSEQRTLQLFIQGVEAYCDGRQDGAQCYGALGGTVVLQLMDSTSEIFRYEWKKNKIITILRGKKNNIVFNVIDDRSFFTPSDGTFRINNLSRTDSGEYTLQTYDSSGQRSEQRTLQLFIQAPVSSVLLVSECLSQGWTRVSCSSEGGDSPQYSWTLDGHTLTDAELLSGNHETNNIILKQDVSGRLVCSVRNHISSVSREENISTCKGVETSCDGRQDGAQCYGALGGTVVLQLMDSTSEIFRYEWSKNNKTAILQGGKNKKLINQIENRSSFSDGTFRINNLSRNDSGEYTLQTYDSSGQRSEQRTLQLFIQAPVSSVLLVSECLSQGWTRVSCSSEGGDSPQYSWTLDGHTLTDAELLSGNQTNNIILKQDVSGRLVCSVRNHVSSVSREERISCIFINCTLSNGTHISQWVSAATNTLCIELTTAPTTETSTVGKETVNTVTITNVTSSNQTVTSSISDDPWYFRKNNVVAIAGVLLALVILVLVGVAVICSQKKQKNDKPKEETDEQELTYADVRFMQRQGQQVQKRAEVEVEYGQVKFPQRPRQSVERAGDDCLYAQVHKDR</sequence>
<feature type="chain" id="PRO_5042555859" evidence="6">
    <location>
        <begin position="18"/>
        <end position="677"/>
    </location>
</feature>
<gene>
    <name evidence="9" type="primary">LOC108899225</name>
</gene>
<comment type="subcellular location">
    <subcellularLocation>
        <location evidence="1">Membrane</location>
    </subcellularLocation>
</comment>
<dbReference type="RefSeq" id="XP_050928240.1">
    <property type="nucleotide sequence ID" value="XM_051072283.1"/>
</dbReference>
<dbReference type="InterPro" id="IPR013783">
    <property type="entry name" value="Ig-like_fold"/>
</dbReference>
<feature type="domain" description="Ig-like" evidence="7">
    <location>
        <begin position="425"/>
        <end position="506"/>
    </location>
</feature>
<dbReference type="AlphaFoldDB" id="A0AAJ8B941"/>
<dbReference type="Pfam" id="PF07686">
    <property type="entry name" value="V-set"/>
    <property type="match status" value="1"/>
</dbReference>
<dbReference type="InterPro" id="IPR003599">
    <property type="entry name" value="Ig_sub"/>
</dbReference>